<gene>
    <name evidence="1" type="ORF">S12H4_11127</name>
</gene>
<proteinExistence type="predicted"/>
<dbReference type="AlphaFoldDB" id="X1QIJ4"/>
<reference evidence="1" key="1">
    <citation type="journal article" date="2014" name="Front. Microbiol.">
        <title>High frequency of phylogenetically diverse reductive dehalogenase-homologous genes in deep subseafloor sedimentary metagenomes.</title>
        <authorList>
            <person name="Kawai M."/>
            <person name="Futagami T."/>
            <person name="Toyoda A."/>
            <person name="Takaki Y."/>
            <person name="Nishi S."/>
            <person name="Hori S."/>
            <person name="Arai W."/>
            <person name="Tsubouchi T."/>
            <person name="Morono Y."/>
            <person name="Uchiyama I."/>
            <person name="Ito T."/>
            <person name="Fujiyama A."/>
            <person name="Inagaki F."/>
            <person name="Takami H."/>
        </authorList>
    </citation>
    <scope>NUCLEOTIDE SEQUENCE</scope>
    <source>
        <strain evidence="1">Expedition CK06-06</strain>
    </source>
</reference>
<protein>
    <submittedName>
        <fullName evidence="1">Uncharacterized protein</fullName>
    </submittedName>
</protein>
<sequence length="68" mass="7320">MQETLIYEAPPSGRPYIGQLAEVAVGAFTQIEQIIAPAQAASGDLVMVEARVRNLHTGTIYIATTGRY</sequence>
<comment type="caution">
    <text evidence="1">The sequence shown here is derived from an EMBL/GenBank/DDBJ whole genome shotgun (WGS) entry which is preliminary data.</text>
</comment>
<feature type="non-terminal residue" evidence="1">
    <location>
        <position position="68"/>
    </location>
</feature>
<accession>X1QIJ4</accession>
<organism evidence="1">
    <name type="scientific">marine sediment metagenome</name>
    <dbReference type="NCBI Taxonomy" id="412755"/>
    <lineage>
        <taxon>unclassified sequences</taxon>
        <taxon>metagenomes</taxon>
        <taxon>ecological metagenomes</taxon>
    </lineage>
</organism>
<dbReference type="EMBL" id="BARW01004925">
    <property type="protein sequence ID" value="GAI68048.1"/>
    <property type="molecule type" value="Genomic_DNA"/>
</dbReference>
<evidence type="ECO:0000313" key="1">
    <source>
        <dbReference type="EMBL" id="GAI68048.1"/>
    </source>
</evidence>
<name>X1QIJ4_9ZZZZ</name>